<dbReference type="CDD" id="cd00009">
    <property type="entry name" value="AAA"/>
    <property type="match status" value="1"/>
</dbReference>
<organism evidence="2 3">
    <name type="scientific">Engelhardtia mirabilis</name>
    <dbReference type="NCBI Taxonomy" id="2528011"/>
    <lineage>
        <taxon>Bacteria</taxon>
        <taxon>Pseudomonadati</taxon>
        <taxon>Planctomycetota</taxon>
        <taxon>Planctomycetia</taxon>
        <taxon>Planctomycetia incertae sedis</taxon>
        <taxon>Engelhardtia</taxon>
    </lineage>
</organism>
<dbReference type="AlphaFoldDB" id="A0A518BDZ6"/>
<dbReference type="PANTHER" id="PTHR43566">
    <property type="entry name" value="CONSERVED PROTEIN"/>
    <property type="match status" value="1"/>
</dbReference>
<dbReference type="Proteomes" id="UP000316921">
    <property type="component" value="Chromosome"/>
</dbReference>
<reference evidence="2 3" key="1">
    <citation type="submission" date="2019-02" db="EMBL/GenBank/DDBJ databases">
        <title>Deep-cultivation of Planctomycetes and their phenomic and genomic characterization uncovers novel biology.</title>
        <authorList>
            <person name="Wiegand S."/>
            <person name="Jogler M."/>
            <person name="Boedeker C."/>
            <person name="Pinto D."/>
            <person name="Vollmers J."/>
            <person name="Rivas-Marin E."/>
            <person name="Kohn T."/>
            <person name="Peeters S.H."/>
            <person name="Heuer A."/>
            <person name="Rast P."/>
            <person name="Oberbeckmann S."/>
            <person name="Bunk B."/>
            <person name="Jeske O."/>
            <person name="Meyerdierks A."/>
            <person name="Storesund J.E."/>
            <person name="Kallscheuer N."/>
            <person name="Luecker S."/>
            <person name="Lage O.M."/>
            <person name="Pohl T."/>
            <person name="Merkel B.J."/>
            <person name="Hornburger P."/>
            <person name="Mueller R.-W."/>
            <person name="Bruemmer F."/>
            <person name="Labrenz M."/>
            <person name="Spormann A.M."/>
            <person name="Op den Camp H."/>
            <person name="Overmann J."/>
            <person name="Amann R."/>
            <person name="Jetten M.S.M."/>
            <person name="Mascher T."/>
            <person name="Medema M.H."/>
            <person name="Devos D.P."/>
            <person name="Kaster A.-K."/>
            <person name="Ovreas L."/>
            <person name="Rohde M."/>
            <person name="Galperin M.Y."/>
            <person name="Jogler C."/>
        </authorList>
    </citation>
    <scope>NUCLEOTIDE SEQUENCE [LARGE SCALE GENOMIC DNA]</scope>
    <source>
        <strain evidence="2 3">Pla133</strain>
    </source>
</reference>
<gene>
    <name evidence="2" type="ORF">Pla133_01670</name>
</gene>
<proteinExistence type="predicted"/>
<dbReference type="InterPro" id="IPR025420">
    <property type="entry name" value="DUF4143"/>
</dbReference>
<dbReference type="EMBL" id="CP036287">
    <property type="protein sequence ID" value="QDU65103.1"/>
    <property type="molecule type" value="Genomic_DNA"/>
</dbReference>
<name>A0A518BDZ6_9BACT</name>
<dbReference type="KEGG" id="pbap:Pla133_01670"/>
<protein>
    <submittedName>
        <fullName evidence="2">Archaeal ATPase</fullName>
    </submittedName>
</protein>
<keyword evidence="3" id="KW-1185">Reference proteome</keyword>
<dbReference type="InterPro" id="IPR041682">
    <property type="entry name" value="AAA_14"/>
</dbReference>
<feature type="domain" description="AAA+ ATPase" evidence="1">
    <location>
        <begin position="25"/>
        <end position="150"/>
    </location>
</feature>
<evidence type="ECO:0000259" key="1">
    <source>
        <dbReference type="SMART" id="SM00382"/>
    </source>
</evidence>
<dbReference type="Pfam" id="PF13635">
    <property type="entry name" value="DUF4143"/>
    <property type="match status" value="1"/>
</dbReference>
<dbReference type="SUPFAM" id="SSF52540">
    <property type="entry name" value="P-loop containing nucleoside triphosphate hydrolases"/>
    <property type="match status" value="1"/>
</dbReference>
<dbReference type="InterPro" id="IPR027417">
    <property type="entry name" value="P-loop_NTPase"/>
</dbReference>
<dbReference type="RefSeq" id="WP_145061405.1">
    <property type="nucleotide sequence ID" value="NZ_CP036287.1"/>
</dbReference>
<dbReference type="SMART" id="SM00382">
    <property type="entry name" value="AAA"/>
    <property type="match status" value="1"/>
</dbReference>
<sequence>MLSNSSSPYQRPQIAELRRRLAEPRRFIQVVAGPRQVGKTTLVQQLADELGPGVRYASADEPTLRGAEWIAQQWEAARLEAKGAGKAGVVLALDEIQKIPDWSETVKRLWDQDTKSKLPLRVVLLGSAPLLIARGMTESLAGRFELLHLPHWTFAEMRDAFGFDLDQYLYFGGYPGAAPLAEEPRRWRSYVIDSLIETSISRDVLLLTRVDKPALLRRLFEMACSYSGQILSYTKMLGQLQDAGNTTTLAHYLDLLSGAGMVRGLQKFAGGAARSRGSSPKLQVLNTALMNAMVGLSPAEARSDHEFRGRLVESAVGAHLANAAACGECELFYWRDRGAEVDFVVRAGRRVIAIEVKSTTTGRVGPGAAAFTEAFKPQRMLLVGGDGIALDDFLERPVSHWIQP</sequence>
<dbReference type="Gene3D" id="3.40.50.300">
    <property type="entry name" value="P-loop containing nucleotide triphosphate hydrolases"/>
    <property type="match status" value="1"/>
</dbReference>
<evidence type="ECO:0000313" key="2">
    <source>
        <dbReference type="EMBL" id="QDU65103.1"/>
    </source>
</evidence>
<dbReference type="InterPro" id="IPR003593">
    <property type="entry name" value="AAA+_ATPase"/>
</dbReference>
<evidence type="ECO:0000313" key="3">
    <source>
        <dbReference type="Proteomes" id="UP000316921"/>
    </source>
</evidence>
<accession>A0A518BDZ6</accession>
<dbReference type="PANTHER" id="PTHR43566:SF1">
    <property type="entry name" value="AAA+ ATPASE DOMAIN-CONTAINING PROTEIN"/>
    <property type="match status" value="1"/>
</dbReference>
<dbReference type="Pfam" id="PF13173">
    <property type="entry name" value="AAA_14"/>
    <property type="match status" value="1"/>
</dbReference>